<evidence type="ECO:0000256" key="5">
    <source>
        <dbReference type="SAM" id="MobiDB-lite"/>
    </source>
</evidence>
<dbReference type="AlphaFoldDB" id="A0A067MIR1"/>
<dbReference type="Gene3D" id="1.20.1720.10">
    <property type="entry name" value="Multidrug resistance protein D"/>
    <property type="match status" value="1"/>
</dbReference>
<dbReference type="Gene3D" id="1.20.1250.20">
    <property type="entry name" value="MFS general substrate transporter like domains"/>
    <property type="match status" value="1"/>
</dbReference>
<feature type="transmembrane region" description="Helical" evidence="6">
    <location>
        <begin position="194"/>
        <end position="215"/>
    </location>
</feature>
<feature type="transmembrane region" description="Helical" evidence="6">
    <location>
        <begin position="377"/>
        <end position="397"/>
    </location>
</feature>
<feature type="transmembrane region" description="Helical" evidence="6">
    <location>
        <begin position="108"/>
        <end position="128"/>
    </location>
</feature>
<feature type="transmembrane region" description="Helical" evidence="6">
    <location>
        <begin position="300"/>
        <end position="317"/>
    </location>
</feature>
<evidence type="ECO:0000256" key="2">
    <source>
        <dbReference type="ARBA" id="ARBA00022692"/>
    </source>
</evidence>
<evidence type="ECO:0000256" key="3">
    <source>
        <dbReference type="ARBA" id="ARBA00022989"/>
    </source>
</evidence>
<feature type="transmembrane region" description="Helical" evidence="6">
    <location>
        <begin position="404"/>
        <end position="422"/>
    </location>
</feature>
<evidence type="ECO:0000256" key="4">
    <source>
        <dbReference type="ARBA" id="ARBA00023136"/>
    </source>
</evidence>
<feature type="region of interest" description="Disordered" evidence="5">
    <location>
        <begin position="1"/>
        <end position="51"/>
    </location>
</feature>
<feature type="transmembrane region" description="Helical" evidence="6">
    <location>
        <begin position="161"/>
        <end position="182"/>
    </location>
</feature>
<feature type="domain" description="Major facilitator superfamily (MFS) profile" evidence="7">
    <location>
        <begin position="71"/>
        <end position="565"/>
    </location>
</feature>
<dbReference type="EMBL" id="KL198032">
    <property type="protein sequence ID" value="KDQ15404.1"/>
    <property type="molecule type" value="Genomic_DNA"/>
</dbReference>
<name>A0A067MIR1_BOTB1</name>
<dbReference type="SUPFAM" id="SSF103473">
    <property type="entry name" value="MFS general substrate transporter"/>
    <property type="match status" value="1"/>
</dbReference>
<feature type="transmembrane region" description="Helical" evidence="6">
    <location>
        <begin position="265"/>
        <end position="288"/>
    </location>
</feature>
<dbReference type="GO" id="GO:0022857">
    <property type="term" value="F:transmembrane transporter activity"/>
    <property type="evidence" value="ECO:0007669"/>
    <property type="project" value="InterPro"/>
</dbReference>
<evidence type="ECO:0000256" key="1">
    <source>
        <dbReference type="ARBA" id="ARBA00004141"/>
    </source>
</evidence>
<feature type="transmembrane region" description="Helical" evidence="6">
    <location>
        <begin position="468"/>
        <end position="491"/>
    </location>
</feature>
<feature type="compositionally biased region" description="Basic and acidic residues" evidence="5">
    <location>
        <begin position="7"/>
        <end position="26"/>
    </location>
</feature>
<feature type="compositionally biased region" description="Basic and acidic residues" evidence="5">
    <location>
        <begin position="34"/>
        <end position="51"/>
    </location>
</feature>
<accession>A0A067MIR1</accession>
<dbReference type="PROSITE" id="PS50850">
    <property type="entry name" value="MFS"/>
    <property type="match status" value="1"/>
</dbReference>
<reference evidence="9" key="1">
    <citation type="journal article" date="2014" name="Proc. Natl. Acad. Sci. U.S.A.">
        <title>Extensive sampling of basidiomycete genomes demonstrates inadequacy of the white-rot/brown-rot paradigm for wood decay fungi.</title>
        <authorList>
            <person name="Riley R."/>
            <person name="Salamov A.A."/>
            <person name="Brown D.W."/>
            <person name="Nagy L.G."/>
            <person name="Floudas D."/>
            <person name="Held B.W."/>
            <person name="Levasseur A."/>
            <person name="Lombard V."/>
            <person name="Morin E."/>
            <person name="Otillar R."/>
            <person name="Lindquist E.A."/>
            <person name="Sun H."/>
            <person name="LaButti K.M."/>
            <person name="Schmutz J."/>
            <person name="Jabbour D."/>
            <person name="Luo H."/>
            <person name="Baker S.E."/>
            <person name="Pisabarro A.G."/>
            <person name="Walton J.D."/>
            <person name="Blanchette R.A."/>
            <person name="Henrissat B."/>
            <person name="Martin F."/>
            <person name="Cullen D."/>
            <person name="Hibbett D.S."/>
            <person name="Grigoriev I.V."/>
        </authorList>
    </citation>
    <scope>NUCLEOTIDE SEQUENCE [LARGE SCALE GENOMIC DNA]</scope>
    <source>
        <strain evidence="9">FD-172 SS1</strain>
    </source>
</reference>
<keyword evidence="9" id="KW-1185">Reference proteome</keyword>
<dbReference type="InterPro" id="IPR011701">
    <property type="entry name" value="MFS"/>
</dbReference>
<dbReference type="PANTHER" id="PTHR23501:SF198">
    <property type="entry name" value="AZOLE RESISTANCE PROTEIN 1-RELATED"/>
    <property type="match status" value="1"/>
</dbReference>
<dbReference type="CDD" id="cd17502">
    <property type="entry name" value="MFS_Azr1_MDR_like"/>
    <property type="match status" value="1"/>
</dbReference>
<keyword evidence="4 6" id="KW-0472">Membrane</keyword>
<feature type="transmembrane region" description="Helical" evidence="6">
    <location>
        <begin position="135"/>
        <end position="155"/>
    </location>
</feature>
<dbReference type="InterPro" id="IPR036259">
    <property type="entry name" value="MFS_trans_sf"/>
</dbReference>
<keyword evidence="2 6" id="KW-0812">Transmembrane</keyword>
<dbReference type="Pfam" id="PF07690">
    <property type="entry name" value="MFS_1"/>
    <property type="match status" value="1"/>
</dbReference>
<gene>
    <name evidence="8" type="ORF">BOTBODRAFT_131210</name>
</gene>
<dbReference type="PANTHER" id="PTHR23501">
    <property type="entry name" value="MAJOR FACILITATOR SUPERFAMILY"/>
    <property type="match status" value="1"/>
</dbReference>
<dbReference type="HOGENOM" id="CLU_000960_22_1_1"/>
<evidence type="ECO:0000313" key="8">
    <source>
        <dbReference type="EMBL" id="KDQ15404.1"/>
    </source>
</evidence>
<dbReference type="InterPro" id="IPR020846">
    <property type="entry name" value="MFS_dom"/>
</dbReference>
<evidence type="ECO:0000313" key="9">
    <source>
        <dbReference type="Proteomes" id="UP000027195"/>
    </source>
</evidence>
<feature type="transmembrane region" description="Helical" evidence="6">
    <location>
        <begin position="541"/>
        <end position="560"/>
    </location>
</feature>
<comment type="subcellular location">
    <subcellularLocation>
        <location evidence="1">Membrane</location>
        <topology evidence="1">Multi-pass membrane protein</topology>
    </subcellularLocation>
</comment>
<protein>
    <recommendedName>
        <fullName evidence="7">Major facilitator superfamily (MFS) profile domain-containing protein</fullName>
    </recommendedName>
</protein>
<feature type="transmembrane region" description="Helical" evidence="6">
    <location>
        <begin position="221"/>
        <end position="244"/>
    </location>
</feature>
<dbReference type="OrthoDB" id="10021397at2759"/>
<feature type="transmembrane region" description="Helical" evidence="6">
    <location>
        <begin position="434"/>
        <end position="456"/>
    </location>
</feature>
<keyword evidence="3 6" id="KW-1133">Transmembrane helix</keyword>
<dbReference type="InParanoid" id="A0A067MIR1"/>
<evidence type="ECO:0000256" key="6">
    <source>
        <dbReference type="SAM" id="Phobius"/>
    </source>
</evidence>
<feature type="transmembrane region" description="Helical" evidence="6">
    <location>
        <begin position="338"/>
        <end position="357"/>
    </location>
</feature>
<sequence length="576" mass="61773">MSATAPKLERPDSRDGTVEMHEKNERALNPPSGSKEEALSPGTDVDHDGEPNLKAADDEGRYLTGRKLFLAFVGMLLSILLVALDQTIVATATPKIASQFNALGKVSWIVAGYFLCQAGLLLFYGQLLAIAPTKWIYLVAVFIFELGSLFCGIAQSADFLIFGRCVAGAGAAGIFVSCLSIIAQVTRLEDRPLLFGTFGAVFAIASVVGPLIGGAFADHVSWRWCFFINLPIGGISIVTIAFLFDARPPARTDLFQHDKAWKKWLAIDWVGAILTLGMVTALLLPLTWGGNEKPWNDPTVIALFCVFGVILGMWIGWEIWKGPAAVLPMFLWNNRTQIGTCLEAFWIFLAFLLATYYLPLQYQATKGHSATKSGIDIIPFMLATILTAGIAGGVITYTGRIKPWLVFPPLLISVACGLLYGVDDVNVSTAKLAGYQILLGIGCGGPLQNVVLAIQAEYAKDEKMIPQATSLVTFTQTGGGIIGIAIAGSIFANSLRTQLAGISGLPPHVADAVRASVTVIQTLPPDQKAEVLKSYVRALNYVYLVGIPVGILASLSGMLVRNHNLKDMKLPMGAAV</sequence>
<feature type="transmembrane region" description="Helical" evidence="6">
    <location>
        <begin position="68"/>
        <end position="88"/>
    </location>
</feature>
<organism evidence="8 9">
    <name type="scientific">Botryobasidium botryosum (strain FD-172 SS1)</name>
    <dbReference type="NCBI Taxonomy" id="930990"/>
    <lineage>
        <taxon>Eukaryota</taxon>
        <taxon>Fungi</taxon>
        <taxon>Dikarya</taxon>
        <taxon>Basidiomycota</taxon>
        <taxon>Agaricomycotina</taxon>
        <taxon>Agaricomycetes</taxon>
        <taxon>Cantharellales</taxon>
        <taxon>Botryobasidiaceae</taxon>
        <taxon>Botryobasidium</taxon>
    </lineage>
</organism>
<evidence type="ECO:0000259" key="7">
    <source>
        <dbReference type="PROSITE" id="PS50850"/>
    </source>
</evidence>
<dbReference type="Proteomes" id="UP000027195">
    <property type="component" value="Unassembled WGS sequence"/>
</dbReference>
<proteinExistence type="predicted"/>
<dbReference type="GO" id="GO:0005886">
    <property type="term" value="C:plasma membrane"/>
    <property type="evidence" value="ECO:0007669"/>
    <property type="project" value="TreeGrafter"/>
</dbReference>